<dbReference type="RefSeq" id="WP_228375536.1">
    <property type="nucleotide sequence ID" value="NZ_LUUF01000034.1"/>
</dbReference>
<dbReference type="PROSITE" id="PS50110">
    <property type="entry name" value="RESPONSE_REGULATORY"/>
    <property type="match status" value="1"/>
</dbReference>
<dbReference type="Pfam" id="PF00072">
    <property type="entry name" value="Response_reg"/>
    <property type="match status" value="1"/>
</dbReference>
<name>A0ABY2CIC8_METMH</name>
<reference evidence="4 5" key="1">
    <citation type="submission" date="2019-03" db="EMBL/GenBank/DDBJ databases">
        <title>Systems level insights into methane cycling in arid and semi-arid ecosystems.</title>
        <authorList>
            <person name="Kalyuzhnaya M."/>
        </authorList>
    </citation>
    <scope>NUCLEOTIDE SEQUENCE [LARGE SCALE GENOMIC DNA]</scope>
    <source>
        <strain evidence="4 5">S-1</strain>
    </source>
</reference>
<accession>A0ABY2CIC8</accession>
<protein>
    <submittedName>
        <fullName evidence="4">Response regulator receiver domain-containing protein</fullName>
    </submittedName>
</protein>
<evidence type="ECO:0000259" key="3">
    <source>
        <dbReference type="PROSITE" id="PS50110"/>
    </source>
</evidence>
<organism evidence="4 5">
    <name type="scientific">Methylomonas methanica</name>
    <dbReference type="NCBI Taxonomy" id="421"/>
    <lineage>
        <taxon>Bacteria</taxon>
        <taxon>Pseudomonadati</taxon>
        <taxon>Pseudomonadota</taxon>
        <taxon>Gammaproteobacteria</taxon>
        <taxon>Methylococcales</taxon>
        <taxon>Methylococcaceae</taxon>
        <taxon>Methylomonas</taxon>
    </lineage>
</organism>
<evidence type="ECO:0000313" key="5">
    <source>
        <dbReference type="Proteomes" id="UP000295649"/>
    </source>
</evidence>
<feature type="domain" description="Response regulatory" evidence="3">
    <location>
        <begin position="1"/>
        <end position="106"/>
    </location>
</feature>
<gene>
    <name evidence="4" type="ORF">EDE11_12340</name>
</gene>
<evidence type="ECO:0000256" key="1">
    <source>
        <dbReference type="ARBA" id="ARBA00022553"/>
    </source>
</evidence>
<dbReference type="PANTHER" id="PTHR44591:SF23">
    <property type="entry name" value="CHEY SUBFAMILY"/>
    <property type="match status" value="1"/>
</dbReference>
<dbReference type="Proteomes" id="UP000295649">
    <property type="component" value="Unassembled WGS sequence"/>
</dbReference>
<evidence type="ECO:0000313" key="4">
    <source>
        <dbReference type="EMBL" id="TCV78973.1"/>
    </source>
</evidence>
<proteinExistence type="predicted"/>
<dbReference type="CDD" id="cd17546">
    <property type="entry name" value="REC_hyHK_CKI1_RcsC-like"/>
    <property type="match status" value="1"/>
</dbReference>
<dbReference type="Gene3D" id="3.40.50.2300">
    <property type="match status" value="1"/>
</dbReference>
<dbReference type="SMART" id="SM00448">
    <property type="entry name" value="REC"/>
    <property type="match status" value="1"/>
</dbReference>
<dbReference type="EMBL" id="SMCN01000023">
    <property type="protein sequence ID" value="TCV78973.1"/>
    <property type="molecule type" value="Genomic_DNA"/>
</dbReference>
<keyword evidence="5" id="KW-1185">Reference proteome</keyword>
<dbReference type="InterPro" id="IPR001789">
    <property type="entry name" value="Sig_transdc_resp-reg_receiver"/>
</dbReference>
<dbReference type="InterPro" id="IPR050595">
    <property type="entry name" value="Bact_response_regulator"/>
</dbReference>
<sequence length="107" mass="11529">MMIQMLTQDGHQVSVASDGAEGLAISQSVHPELIITDVLMPKLDGIEMIMELQKIHSNIPIVAMSGGRRAVSAEFNLESATLVGVKATLSKPFTRSDLRSAIEKGLR</sequence>
<feature type="modified residue" description="4-aspartylphosphate" evidence="2">
    <location>
        <position position="37"/>
    </location>
</feature>
<dbReference type="SUPFAM" id="SSF52172">
    <property type="entry name" value="CheY-like"/>
    <property type="match status" value="1"/>
</dbReference>
<dbReference type="InterPro" id="IPR011006">
    <property type="entry name" value="CheY-like_superfamily"/>
</dbReference>
<evidence type="ECO:0000256" key="2">
    <source>
        <dbReference type="PROSITE-ProRule" id="PRU00169"/>
    </source>
</evidence>
<comment type="caution">
    <text evidence="4">The sequence shown here is derived from an EMBL/GenBank/DDBJ whole genome shotgun (WGS) entry which is preliminary data.</text>
</comment>
<dbReference type="PANTHER" id="PTHR44591">
    <property type="entry name" value="STRESS RESPONSE REGULATOR PROTEIN 1"/>
    <property type="match status" value="1"/>
</dbReference>
<keyword evidence="1 2" id="KW-0597">Phosphoprotein</keyword>